<evidence type="ECO:0000313" key="1">
    <source>
        <dbReference type="EMBL" id="EAK6272252.1"/>
    </source>
</evidence>
<dbReference type="Pfam" id="PF14305">
    <property type="entry name" value="ATPgrasp_TupA"/>
    <property type="match status" value="1"/>
</dbReference>
<protein>
    <submittedName>
        <fullName evidence="1">Glycosyl transferase</fullName>
    </submittedName>
</protein>
<name>A0A5T0ZUF9_CAMJU</name>
<organism evidence="1">
    <name type="scientific">Campylobacter jejuni</name>
    <dbReference type="NCBI Taxonomy" id="197"/>
    <lineage>
        <taxon>Bacteria</taxon>
        <taxon>Pseudomonadati</taxon>
        <taxon>Campylobacterota</taxon>
        <taxon>Epsilonproteobacteria</taxon>
        <taxon>Campylobacterales</taxon>
        <taxon>Campylobacteraceae</taxon>
        <taxon>Campylobacter</taxon>
    </lineage>
</organism>
<dbReference type="EMBL" id="AACHWQ010000018">
    <property type="protein sequence ID" value="EAK6272252.1"/>
    <property type="molecule type" value="Genomic_DNA"/>
</dbReference>
<comment type="caution">
    <text evidence="1">The sequence shown here is derived from an EMBL/GenBank/DDBJ whole genome shotgun (WGS) entry which is preliminary data.</text>
</comment>
<gene>
    <name evidence="1" type="ORF">CHQ01_09170</name>
</gene>
<accession>A0A5T0ZUF9</accession>
<reference evidence="1" key="1">
    <citation type="submission" date="2018-05" db="EMBL/GenBank/DDBJ databases">
        <authorList>
            <consortium name="PulseNet: The National Subtyping Network for Foodborne Disease Surveillance"/>
            <person name="Tarr C.L."/>
            <person name="Trees E."/>
            <person name="Katz L.S."/>
            <person name="Carleton-Romer H.A."/>
            <person name="Stroika S."/>
            <person name="Kucerova Z."/>
            <person name="Roache K.F."/>
            <person name="Sabol A.L."/>
            <person name="Besser J."/>
            <person name="Gerner-Smidt P."/>
        </authorList>
    </citation>
    <scope>NUCLEOTIDE SEQUENCE</scope>
    <source>
        <strain evidence="1">PNUSAC002348</strain>
    </source>
</reference>
<proteinExistence type="predicted"/>
<dbReference type="AlphaFoldDB" id="A0A5T0ZUF9"/>
<keyword evidence="1" id="KW-0808">Transferase</keyword>
<dbReference type="InterPro" id="IPR029465">
    <property type="entry name" value="ATPgrasp_TupA"/>
</dbReference>
<dbReference type="GO" id="GO:0016740">
    <property type="term" value="F:transferase activity"/>
    <property type="evidence" value="ECO:0007669"/>
    <property type="project" value="UniProtKB-KW"/>
</dbReference>
<sequence>MRFYVASALSDNHEYSWDKIDILNEKSILFNNIDDLQDKIFETNKCKYLPKIYGIYKNIYDINFNELPNSFVLKTNHDCGGYVIVENKQEFLRDTVVFSNAMKKLKKHLEWNYYSVFREWHYKDIEPRVFAEELLLGENKKPADTYKFHIFDKENLSNNFIQVTTDRFDNYQRAMFDLSWNLAPFNFMYDNKNVTMIPKKPNLLDSMINISLILAKPFDYVRVDLYQFDKKIYIGELTFTHGAAGEKVIPKDWDKKLGDLWRLKRLDNASK</sequence>